<gene>
    <name evidence="1" type="ORF">AWB80_07617</name>
</gene>
<evidence type="ECO:0008006" key="3">
    <source>
        <dbReference type="Google" id="ProtNLM"/>
    </source>
</evidence>
<accession>A0A158DZM0</accession>
<evidence type="ECO:0000313" key="2">
    <source>
        <dbReference type="Proteomes" id="UP000054911"/>
    </source>
</evidence>
<reference evidence="1" key="1">
    <citation type="submission" date="2016-01" db="EMBL/GenBank/DDBJ databases">
        <authorList>
            <person name="Peeters C."/>
        </authorList>
    </citation>
    <scope>NUCLEOTIDE SEQUENCE [LARGE SCALE GENOMIC DNA]</scope>
    <source>
        <strain evidence="1">LMG 29323</strain>
    </source>
</reference>
<dbReference type="OrthoDB" id="111944at2"/>
<sequence>MAKAQSAGPKSAAAAHVALASPLVSTPSAVASDIGRYVMALDATRAAATMLIDKIQTADFTPAAKVEMTRQVRLSVSEQEGLVLQGLVDASPVSLLTDSRAELEAKAVKAVLNGTTWLTAQRVGERQNPDATNQHAVTSRWKREGKIFSIERAGQTLYPKYVFDELGNPIPEVAEILKIFAGYRPFRIASWFESTNSMLRGKRPREVLATNPQAVIEAAKDHVVGAVHG</sequence>
<evidence type="ECO:0000313" key="1">
    <source>
        <dbReference type="EMBL" id="SAK99137.1"/>
    </source>
</evidence>
<comment type="caution">
    <text evidence="1">The sequence shown here is derived from an EMBL/GenBank/DDBJ whole genome shotgun (WGS) entry which is preliminary data.</text>
</comment>
<organism evidence="1 2">
    <name type="scientific">Caballeronia pedi</name>
    <dbReference type="NCBI Taxonomy" id="1777141"/>
    <lineage>
        <taxon>Bacteria</taxon>
        <taxon>Pseudomonadati</taxon>
        <taxon>Pseudomonadota</taxon>
        <taxon>Betaproteobacteria</taxon>
        <taxon>Burkholderiales</taxon>
        <taxon>Burkholderiaceae</taxon>
        <taxon>Caballeronia</taxon>
    </lineage>
</organism>
<dbReference type="AlphaFoldDB" id="A0A158DZM0"/>
<name>A0A158DZM0_9BURK</name>
<keyword evidence="2" id="KW-1185">Reference proteome</keyword>
<proteinExistence type="predicted"/>
<protein>
    <recommendedName>
        <fullName evidence="3">Antitoxin Xre/MbcA/ParS-like toxin-binding domain-containing protein</fullName>
    </recommendedName>
</protein>
<dbReference type="Proteomes" id="UP000054911">
    <property type="component" value="Unassembled WGS sequence"/>
</dbReference>
<dbReference type="RefSeq" id="WP_143328228.1">
    <property type="nucleotide sequence ID" value="NZ_FCOE02000052.1"/>
</dbReference>
<dbReference type="STRING" id="1777141.AWB80_07617"/>
<dbReference type="EMBL" id="FCOE02000052">
    <property type="protein sequence ID" value="SAK99137.1"/>
    <property type="molecule type" value="Genomic_DNA"/>
</dbReference>